<reference evidence="1" key="1">
    <citation type="submission" date="2019-05" db="EMBL/GenBank/DDBJ databases">
        <title>Annotation for the trematode Paragonimus heterotremus.</title>
        <authorList>
            <person name="Choi Y.-J."/>
        </authorList>
    </citation>
    <scope>NUCLEOTIDE SEQUENCE</scope>
    <source>
        <strain evidence="1">LC</strain>
    </source>
</reference>
<keyword evidence="2" id="KW-1185">Reference proteome</keyword>
<gene>
    <name evidence="1" type="ORF">PHET_01875</name>
</gene>
<accession>A0A8J4X2T2</accession>
<dbReference type="Proteomes" id="UP000748531">
    <property type="component" value="Unassembled WGS sequence"/>
</dbReference>
<organism evidence="1 2">
    <name type="scientific">Paragonimus heterotremus</name>
    <dbReference type="NCBI Taxonomy" id="100268"/>
    <lineage>
        <taxon>Eukaryota</taxon>
        <taxon>Metazoa</taxon>
        <taxon>Spiralia</taxon>
        <taxon>Lophotrochozoa</taxon>
        <taxon>Platyhelminthes</taxon>
        <taxon>Trematoda</taxon>
        <taxon>Digenea</taxon>
        <taxon>Plagiorchiida</taxon>
        <taxon>Troglotremata</taxon>
        <taxon>Troglotrematidae</taxon>
        <taxon>Paragonimus</taxon>
    </lineage>
</organism>
<dbReference type="AlphaFoldDB" id="A0A8J4X2T2"/>
<protein>
    <submittedName>
        <fullName evidence="1">Uncharacterized protein</fullName>
    </submittedName>
</protein>
<dbReference type="EMBL" id="LUCH01000661">
    <property type="protein sequence ID" value="KAF5404602.1"/>
    <property type="molecule type" value="Genomic_DNA"/>
</dbReference>
<comment type="caution">
    <text evidence="1">The sequence shown here is derived from an EMBL/GenBank/DDBJ whole genome shotgun (WGS) entry which is preliminary data.</text>
</comment>
<evidence type="ECO:0000313" key="2">
    <source>
        <dbReference type="Proteomes" id="UP000748531"/>
    </source>
</evidence>
<proteinExistence type="predicted"/>
<sequence>MVCRLRISHGIPALVHFPQDLAPILCAHTPRSHLRPRAGIAVPGLFIVTVLSDGTVVLGVVNWGTRTTSVNSGTLTVVPYLQFRVQSQIQIEGGTKTGW</sequence>
<evidence type="ECO:0000313" key="1">
    <source>
        <dbReference type="EMBL" id="KAF5404602.1"/>
    </source>
</evidence>
<name>A0A8J4X2T2_9TREM</name>